<accession>A0A1N6DV49</accession>
<organism evidence="2 3">
    <name type="scientific">Halodesulfovibrio marinisediminis DSM 17456</name>
    <dbReference type="NCBI Taxonomy" id="1121457"/>
    <lineage>
        <taxon>Bacteria</taxon>
        <taxon>Pseudomonadati</taxon>
        <taxon>Thermodesulfobacteriota</taxon>
        <taxon>Desulfovibrionia</taxon>
        <taxon>Desulfovibrionales</taxon>
        <taxon>Desulfovibrionaceae</taxon>
        <taxon>Halodesulfovibrio</taxon>
    </lineage>
</organism>
<keyword evidence="3" id="KW-1185">Reference proteome</keyword>
<dbReference type="GO" id="GO:0016779">
    <property type="term" value="F:nucleotidyltransferase activity"/>
    <property type="evidence" value="ECO:0007669"/>
    <property type="project" value="UniProtKB-KW"/>
</dbReference>
<dbReference type="OrthoDB" id="9779263at2"/>
<dbReference type="PANTHER" id="PTHR43777:SF1">
    <property type="entry name" value="MOLYBDENUM COFACTOR CYTIDYLYLTRANSFERASE"/>
    <property type="match status" value="1"/>
</dbReference>
<dbReference type="InterPro" id="IPR025877">
    <property type="entry name" value="MobA-like_NTP_Trfase"/>
</dbReference>
<reference evidence="3" key="1">
    <citation type="submission" date="2016-11" db="EMBL/GenBank/DDBJ databases">
        <authorList>
            <person name="Varghese N."/>
            <person name="Submissions S."/>
        </authorList>
    </citation>
    <scope>NUCLEOTIDE SEQUENCE [LARGE SCALE GENOMIC DNA]</scope>
    <source>
        <strain evidence="3">DSM 17456</strain>
    </source>
</reference>
<protein>
    <submittedName>
        <fullName evidence="2">Molybdenum cofactor cytidylyltransferase</fullName>
    </submittedName>
</protein>
<proteinExistence type="predicted"/>
<dbReference type="STRING" id="1121457.SAMN02745161_0502"/>
<dbReference type="PANTHER" id="PTHR43777">
    <property type="entry name" value="MOLYBDENUM COFACTOR CYTIDYLYLTRANSFERASE"/>
    <property type="match status" value="1"/>
</dbReference>
<feature type="domain" description="MobA-like NTP transferase" evidence="1">
    <location>
        <begin position="14"/>
        <end position="170"/>
    </location>
</feature>
<dbReference type="SUPFAM" id="SSF53448">
    <property type="entry name" value="Nucleotide-diphospho-sugar transferases"/>
    <property type="match status" value="1"/>
</dbReference>
<dbReference type="AlphaFoldDB" id="A0A1N6DV49"/>
<dbReference type="Pfam" id="PF12804">
    <property type="entry name" value="NTP_transf_3"/>
    <property type="match status" value="1"/>
</dbReference>
<keyword evidence="2" id="KW-0808">Transferase</keyword>
<dbReference type="EMBL" id="FSRG01000003">
    <property type="protein sequence ID" value="SIN74593.1"/>
    <property type="molecule type" value="Genomic_DNA"/>
</dbReference>
<keyword evidence="2" id="KW-0548">Nucleotidyltransferase</keyword>
<evidence type="ECO:0000313" key="2">
    <source>
        <dbReference type="EMBL" id="SIN74593.1"/>
    </source>
</evidence>
<dbReference type="InterPro" id="IPR029044">
    <property type="entry name" value="Nucleotide-diphossugar_trans"/>
</dbReference>
<name>A0A1N6DV49_9BACT</name>
<dbReference type="RefSeq" id="WP_074215369.1">
    <property type="nucleotide sequence ID" value="NZ_FSRG01000003.1"/>
</dbReference>
<gene>
    <name evidence="2" type="ORF">SAMN02745161_0502</name>
</gene>
<dbReference type="CDD" id="cd04182">
    <property type="entry name" value="GT_2_like_f"/>
    <property type="match status" value="1"/>
</dbReference>
<evidence type="ECO:0000259" key="1">
    <source>
        <dbReference type="Pfam" id="PF12804"/>
    </source>
</evidence>
<evidence type="ECO:0000313" key="3">
    <source>
        <dbReference type="Proteomes" id="UP000184694"/>
    </source>
</evidence>
<dbReference type="Proteomes" id="UP000184694">
    <property type="component" value="Unassembled WGS sequence"/>
</dbReference>
<dbReference type="Gene3D" id="3.90.550.10">
    <property type="entry name" value="Spore Coat Polysaccharide Biosynthesis Protein SpsA, Chain A"/>
    <property type="match status" value="1"/>
</dbReference>
<sequence length="208" mass="22973">MTEHTLSEQTTIAGIILAAGTSTRMGKDKLSLPFKGKPLVQHVIDAARKSLLDSAIVVLPENSALEALLDLTDCEVVYSRKRLEGQAESLKTGLQSLSETTQGAMTLLGDLPLLTSDAINHLIHAFWQAPHHWIIPMRNGRRGNPVTIPKKWFGNVLELKGDTGARPLLIEPSLPVRLIEMDEVGPFFDIDTTRQYDLLLTHYDTATK</sequence>